<organism evidence="1 2">
    <name type="scientific">Rhodohalobacter sulfatireducens</name>
    <dbReference type="NCBI Taxonomy" id="2911366"/>
    <lineage>
        <taxon>Bacteria</taxon>
        <taxon>Pseudomonadati</taxon>
        <taxon>Balneolota</taxon>
        <taxon>Balneolia</taxon>
        <taxon>Balneolales</taxon>
        <taxon>Balneolaceae</taxon>
        <taxon>Rhodohalobacter</taxon>
    </lineage>
</organism>
<reference evidence="1" key="1">
    <citation type="submission" date="2022-01" db="EMBL/GenBank/DDBJ databases">
        <authorList>
            <person name="Wang Y."/>
        </authorList>
    </citation>
    <scope>NUCLEOTIDE SEQUENCE</scope>
    <source>
        <strain evidence="1">WB101</strain>
    </source>
</reference>
<evidence type="ECO:0000313" key="1">
    <source>
        <dbReference type="EMBL" id="MCG2587354.1"/>
    </source>
</evidence>
<accession>A0ABS9K920</accession>
<name>A0ABS9K920_9BACT</name>
<reference evidence="1" key="2">
    <citation type="submission" date="2024-05" db="EMBL/GenBank/DDBJ databases">
        <title>Rhodohalobacter halophilus gen. nov., sp. nov., a moderately halophilic member of the family Balneolaceae.</title>
        <authorList>
            <person name="Xia J."/>
        </authorList>
    </citation>
    <scope>NUCLEOTIDE SEQUENCE</scope>
    <source>
        <strain evidence="1">WB101</strain>
    </source>
</reference>
<dbReference type="EMBL" id="JAKLWS010000001">
    <property type="protein sequence ID" value="MCG2587354.1"/>
    <property type="molecule type" value="Genomic_DNA"/>
</dbReference>
<proteinExistence type="predicted"/>
<dbReference type="RefSeq" id="WP_237852192.1">
    <property type="nucleotide sequence ID" value="NZ_JAKLWS010000001.1"/>
</dbReference>
<keyword evidence="2" id="KW-1185">Reference proteome</keyword>
<evidence type="ECO:0008006" key="3">
    <source>
        <dbReference type="Google" id="ProtNLM"/>
    </source>
</evidence>
<comment type="caution">
    <text evidence="1">The sequence shown here is derived from an EMBL/GenBank/DDBJ whole genome shotgun (WGS) entry which is preliminary data.</text>
</comment>
<sequence>MANQNFTELFQKAENDLNEAREELYQPAEDVVTYSVCVTSRRALYNFLSCLTILYAEENDEPVKEHQTIEAMIEYCSQYNDQLKEIDFSGLYCKCQKDIHENQKEAYFCNDVQKVNYCRKLAEKVRELVIEKGGEKIPQEA</sequence>
<evidence type="ECO:0000313" key="2">
    <source>
        <dbReference type="Proteomes" id="UP001165366"/>
    </source>
</evidence>
<dbReference type="Proteomes" id="UP001165366">
    <property type="component" value="Unassembled WGS sequence"/>
</dbReference>
<gene>
    <name evidence="1" type="ORF">L6773_02165</name>
</gene>
<protein>
    <recommendedName>
        <fullName evidence="3">HEPN domain-containing protein</fullName>
    </recommendedName>
</protein>